<keyword evidence="1" id="KW-0732">Signal</keyword>
<evidence type="ECO:0000313" key="3">
    <source>
        <dbReference type="EMBL" id="MXV00330.1"/>
    </source>
</evidence>
<feature type="domain" description="LolA-like" evidence="2">
    <location>
        <begin position="268"/>
        <end position="509"/>
    </location>
</feature>
<dbReference type="AlphaFoldDB" id="A0A6B0VDU0"/>
<dbReference type="Pfam" id="PF25898">
    <property type="entry name" value="LolA_2nd_metazoa"/>
    <property type="match status" value="1"/>
</dbReference>
<reference evidence="3" key="1">
    <citation type="submission" date="2019-12" db="EMBL/GenBank/DDBJ databases">
        <title>An insight into the sialome of adult female Ixodes ricinus ticks feeding for 6 days.</title>
        <authorList>
            <person name="Perner J."/>
            <person name="Ribeiro J.M.C."/>
        </authorList>
    </citation>
    <scope>NUCLEOTIDE SEQUENCE</scope>
    <source>
        <strain evidence="3">Semi-engorged</strain>
        <tissue evidence="3">Salivary glands</tissue>
    </source>
</reference>
<feature type="chain" id="PRO_5025531288" evidence="1">
    <location>
        <begin position="20"/>
        <end position="641"/>
    </location>
</feature>
<evidence type="ECO:0000259" key="2">
    <source>
        <dbReference type="Pfam" id="PF25898"/>
    </source>
</evidence>
<proteinExistence type="predicted"/>
<sequence>MVTWVVLFALCELPKWILGQALPLYDGSFYASGEIFREDFVVEEENKFKETSIFEEIYDAVNRKVALRILKADDTITFFYDINIKKKYVIRSFENVTTCEKPQNEDWDPDKQKNVLSILYGPDERKYSFLRDVLTLRRMASVKTRDVYDVRGMSCRVFGFNFSTFEKPGAPEVFLRPVVIWTLNETHPELTTPGQTTAAPILTSTRFPSDITDLRKAMDTSATQTLAVPWEVHYSFAIGPNKKESMKTRIFNFDFIREVGRHEMLEVPDGLYCAEYYKKNVTKPVVANIKSFRYSARVWNTVTRQHSLIKGQFDVIKKLWRFEYTPWNMNDPKSRKRKDLDPLTIIVDASNNRVFKISKESAVCQIISLGNLPFDLQMIIEPSKIKTMTAYTFFYGTHQSPPLNYVKFTYRGGVPCHLWSMDRLGWPPGFSHIRTRWQWCFVNKDFYDPSYESDFSYPVSLDIYILEALHKWGKIDHRQGHTFSFQFYDVNTALDAFEQTRGFDTSPCFKMNERKTLHLTLASYVPPEITRKPQFLHNFYNAIVIFGGSLKNLYLYVNHFQVHQSDTNQTFLEFTIFGSLGEPRSIFSSLNIPNITSVMDKLAWRARIKELGFTFDKVIYNVSNICYKETLISSLSTPLDS</sequence>
<evidence type="ECO:0000256" key="1">
    <source>
        <dbReference type="SAM" id="SignalP"/>
    </source>
</evidence>
<accession>A0A6B0VDU0</accession>
<protein>
    <submittedName>
        <fullName evidence="3">Putative secreted protein</fullName>
    </submittedName>
</protein>
<organism evidence="3">
    <name type="scientific">Ixodes ricinus</name>
    <name type="common">Common tick</name>
    <name type="synonym">Acarus ricinus</name>
    <dbReference type="NCBI Taxonomy" id="34613"/>
    <lineage>
        <taxon>Eukaryota</taxon>
        <taxon>Metazoa</taxon>
        <taxon>Ecdysozoa</taxon>
        <taxon>Arthropoda</taxon>
        <taxon>Chelicerata</taxon>
        <taxon>Arachnida</taxon>
        <taxon>Acari</taxon>
        <taxon>Parasitiformes</taxon>
        <taxon>Ixodida</taxon>
        <taxon>Ixodoidea</taxon>
        <taxon>Ixodidae</taxon>
        <taxon>Ixodinae</taxon>
        <taxon>Ixodes</taxon>
    </lineage>
</organism>
<feature type="signal peptide" evidence="1">
    <location>
        <begin position="1"/>
        <end position="19"/>
    </location>
</feature>
<dbReference type="EMBL" id="GIFC01018246">
    <property type="protein sequence ID" value="MXV00330.1"/>
    <property type="molecule type" value="Transcribed_RNA"/>
</dbReference>
<dbReference type="InterPro" id="IPR058831">
    <property type="entry name" value="LolA-like_dom_2nd"/>
</dbReference>
<name>A0A6B0VDU0_IXORI</name>